<dbReference type="eggNOG" id="KOG2606">
    <property type="taxonomic scope" value="Eukaryota"/>
</dbReference>
<dbReference type="Pfam" id="PF02338">
    <property type="entry name" value="OTU"/>
    <property type="match status" value="1"/>
</dbReference>
<gene>
    <name evidence="3" type="ORF">PTSG_06825</name>
</gene>
<dbReference type="OMA" id="YELGAHY"/>
<dbReference type="KEGG" id="sre:PTSG_06825"/>
<dbReference type="GO" id="GO:0016579">
    <property type="term" value="P:protein deubiquitination"/>
    <property type="evidence" value="ECO:0007669"/>
    <property type="project" value="TreeGrafter"/>
</dbReference>
<feature type="domain" description="OTU" evidence="2">
    <location>
        <begin position="145"/>
        <end position="280"/>
    </location>
</feature>
<feature type="compositionally biased region" description="Basic residues" evidence="1">
    <location>
        <begin position="1"/>
        <end position="10"/>
    </location>
</feature>
<dbReference type="GeneID" id="16072785"/>
<feature type="region of interest" description="Disordered" evidence="1">
    <location>
        <begin position="1"/>
        <end position="130"/>
    </location>
</feature>
<reference evidence="3" key="1">
    <citation type="submission" date="2009-08" db="EMBL/GenBank/DDBJ databases">
        <title>Annotation of Salpingoeca rosetta.</title>
        <authorList>
            <consortium name="The Broad Institute Genome Sequencing Platform"/>
            <person name="Russ C."/>
            <person name="Cuomo C."/>
            <person name="Burger G."/>
            <person name="Gray M.W."/>
            <person name="Holland P.W.H."/>
            <person name="King N."/>
            <person name="Lang F.B.F."/>
            <person name="Roger A.J."/>
            <person name="Ruiz-Trillo I."/>
            <person name="Young S.K."/>
            <person name="Zeng Q."/>
            <person name="Gargeya S."/>
            <person name="Alvarado L."/>
            <person name="Berlin A."/>
            <person name="Chapman S.B."/>
            <person name="Chen Z."/>
            <person name="Freedman E."/>
            <person name="Gellesch M."/>
            <person name="Goldberg J."/>
            <person name="Griggs A."/>
            <person name="Gujja S."/>
            <person name="Heilman E."/>
            <person name="Heiman D."/>
            <person name="Howarth C."/>
            <person name="Mehta T."/>
            <person name="Neiman D."/>
            <person name="Pearson M."/>
            <person name="Roberts A."/>
            <person name="Saif S."/>
            <person name="Shea T."/>
            <person name="Shenoy N."/>
            <person name="Sisk P."/>
            <person name="Stolte C."/>
            <person name="Sykes S."/>
            <person name="White J."/>
            <person name="Yandava C."/>
            <person name="Haas B."/>
            <person name="Nusbaum C."/>
            <person name="Birren B."/>
        </authorList>
    </citation>
    <scope>NUCLEOTIDE SEQUENCE [LARGE SCALE GENOMIC DNA]</scope>
    <source>
        <strain evidence="3">ATCC 50818</strain>
    </source>
</reference>
<dbReference type="CDD" id="cd22748">
    <property type="entry name" value="OTU_OTUD6-like"/>
    <property type="match status" value="1"/>
</dbReference>
<evidence type="ECO:0000256" key="1">
    <source>
        <dbReference type="SAM" id="MobiDB-lite"/>
    </source>
</evidence>
<dbReference type="InterPro" id="IPR003323">
    <property type="entry name" value="OTU_dom"/>
</dbReference>
<evidence type="ECO:0000313" key="3">
    <source>
        <dbReference type="EMBL" id="EGD75172.1"/>
    </source>
</evidence>
<name>F2UEX2_SALR5</name>
<protein>
    <recommendedName>
        <fullName evidence="2">OTU domain-containing protein</fullName>
    </recommendedName>
</protein>
<dbReference type="AlphaFoldDB" id="F2UEX2"/>
<dbReference type="EMBL" id="GL832971">
    <property type="protein sequence ID" value="EGD75172.1"/>
    <property type="molecule type" value="Genomic_DNA"/>
</dbReference>
<dbReference type="STRING" id="946362.F2UEX2"/>
<dbReference type="FunCoup" id="F2UEX2">
    <property type="interactions" value="1610"/>
</dbReference>
<proteinExistence type="predicted"/>
<accession>F2UEX2</accession>
<dbReference type="Gene3D" id="3.90.70.80">
    <property type="match status" value="1"/>
</dbReference>
<dbReference type="SUPFAM" id="SSF54001">
    <property type="entry name" value="Cysteine proteinases"/>
    <property type="match status" value="1"/>
</dbReference>
<feature type="compositionally biased region" description="Basic and acidic residues" evidence="1">
    <location>
        <begin position="47"/>
        <end position="64"/>
    </location>
</feature>
<feature type="compositionally biased region" description="Basic and acidic residues" evidence="1">
    <location>
        <begin position="73"/>
        <end position="85"/>
    </location>
</feature>
<dbReference type="RefSeq" id="XP_004992225.1">
    <property type="nucleotide sequence ID" value="XM_004992168.1"/>
</dbReference>
<feature type="compositionally biased region" description="Basic residues" evidence="1">
    <location>
        <begin position="95"/>
        <end position="105"/>
    </location>
</feature>
<sequence>MDELKAKHRKELRELQGKITGMKKSVPKGDKKRKKEVMAEIALLEAATEKRHDDEIRALEEELAKQTISEAGDEAKPEEDAKAQEEEQQQQQQPRKTRAQKRREKKAREERERERRIKEAAPAPGTTSKEIEEAALNDALSKLNLSIQRVPADGNCLFKSIEVQLPEAKAKDARALREIAADHMRTHRDDYLPFMTNDKGDMMSPEEFEAYCEKMATTSEWGGQIEIRALAEALNCCIEVFQATAPTQVIGAADAADKVRLSYHRHQFGLGEHYNAVVSSSSSS</sequence>
<dbReference type="InterPro" id="IPR038765">
    <property type="entry name" value="Papain-like_cys_pep_sf"/>
</dbReference>
<dbReference type="PANTHER" id="PTHR12419">
    <property type="entry name" value="OTU DOMAIN CONTAINING PROTEIN"/>
    <property type="match status" value="1"/>
</dbReference>
<keyword evidence="4" id="KW-1185">Reference proteome</keyword>
<dbReference type="OrthoDB" id="415023at2759"/>
<dbReference type="InParanoid" id="F2UEX2"/>
<dbReference type="Proteomes" id="UP000007799">
    <property type="component" value="Unassembled WGS sequence"/>
</dbReference>
<evidence type="ECO:0000313" key="4">
    <source>
        <dbReference type="Proteomes" id="UP000007799"/>
    </source>
</evidence>
<dbReference type="InterPro" id="IPR050704">
    <property type="entry name" value="Peptidase_C85-like"/>
</dbReference>
<feature type="compositionally biased region" description="Basic and acidic residues" evidence="1">
    <location>
        <begin position="106"/>
        <end position="119"/>
    </location>
</feature>
<dbReference type="PANTHER" id="PTHR12419:SF10">
    <property type="entry name" value="DEUBIQUITINASE OTUD6B"/>
    <property type="match status" value="1"/>
</dbReference>
<organism evidence="4">
    <name type="scientific">Salpingoeca rosetta (strain ATCC 50818 / BSB-021)</name>
    <dbReference type="NCBI Taxonomy" id="946362"/>
    <lineage>
        <taxon>Eukaryota</taxon>
        <taxon>Choanoflagellata</taxon>
        <taxon>Craspedida</taxon>
        <taxon>Salpingoecidae</taxon>
        <taxon>Salpingoeca</taxon>
    </lineage>
</organism>
<dbReference type="GO" id="GO:0004843">
    <property type="term" value="F:cysteine-type deubiquitinase activity"/>
    <property type="evidence" value="ECO:0007669"/>
    <property type="project" value="TreeGrafter"/>
</dbReference>
<evidence type="ECO:0000259" key="2">
    <source>
        <dbReference type="PROSITE" id="PS50802"/>
    </source>
</evidence>
<dbReference type="PROSITE" id="PS50802">
    <property type="entry name" value="OTU"/>
    <property type="match status" value="1"/>
</dbReference>